<comment type="similarity">
    <text evidence="2">Belongs to the fimbrial protein family.</text>
</comment>
<dbReference type="GO" id="GO:0043709">
    <property type="term" value="P:cell adhesion involved in single-species biofilm formation"/>
    <property type="evidence" value="ECO:0007669"/>
    <property type="project" value="TreeGrafter"/>
</dbReference>
<dbReference type="InterPro" id="IPR039458">
    <property type="entry name" value="FimA-like"/>
</dbReference>
<evidence type="ECO:0000313" key="5">
    <source>
        <dbReference type="EMBL" id="OZI71923.1"/>
    </source>
</evidence>
<evidence type="ECO:0000256" key="2">
    <source>
        <dbReference type="ARBA" id="ARBA00006671"/>
    </source>
</evidence>
<dbReference type="GO" id="GO:0009289">
    <property type="term" value="C:pilus"/>
    <property type="evidence" value="ECO:0007669"/>
    <property type="project" value="UniProtKB-SubCell"/>
</dbReference>
<organism evidence="5 6">
    <name type="scientific">Bordetella genomosp. 12</name>
    <dbReference type="NCBI Taxonomy" id="463035"/>
    <lineage>
        <taxon>Bacteria</taxon>
        <taxon>Pseudomonadati</taxon>
        <taxon>Pseudomonadota</taxon>
        <taxon>Betaproteobacteria</taxon>
        <taxon>Burkholderiales</taxon>
        <taxon>Alcaligenaceae</taxon>
        <taxon>Bordetella</taxon>
    </lineage>
</organism>
<evidence type="ECO:0000313" key="6">
    <source>
        <dbReference type="Proteomes" id="UP000216429"/>
    </source>
</evidence>
<protein>
    <submittedName>
        <fullName evidence="5">Fimbrial protein</fullName>
    </submittedName>
</protein>
<name>A0A261VFJ3_9BORD</name>
<dbReference type="AlphaFoldDB" id="A0A261VFJ3"/>
<keyword evidence="6" id="KW-1185">Reference proteome</keyword>
<dbReference type="EMBL" id="NEVU01000003">
    <property type="protein sequence ID" value="OZI71923.1"/>
    <property type="molecule type" value="Genomic_DNA"/>
</dbReference>
<dbReference type="InterPro" id="IPR008966">
    <property type="entry name" value="Adhesion_dom_sf"/>
</dbReference>
<dbReference type="Proteomes" id="UP000216429">
    <property type="component" value="Unassembled WGS sequence"/>
</dbReference>
<keyword evidence="4" id="KW-0281">Fimbrium</keyword>
<dbReference type="InterPro" id="IPR050263">
    <property type="entry name" value="Bact_Fimbrial_Adh_Pro"/>
</dbReference>
<dbReference type="Pfam" id="PF16970">
    <property type="entry name" value="FimA"/>
    <property type="match status" value="1"/>
</dbReference>
<evidence type="ECO:0000256" key="3">
    <source>
        <dbReference type="ARBA" id="ARBA00022729"/>
    </source>
</evidence>
<sequence length="185" mass="19424">MMPTPARAVDGTITINGEITDQTCKINGKEPPADILVKLPKISQSALKAKGDTAGATLFTISLTECPDTLAGSVKSHFEPGPTLDYDTGNLYAYQSSQPATTALTAIPSLSGKTPLENVQIQLANADGSAIKIGDDSKTKGATLVSANGKKSATLRYLARYIKSGDKAIQAGKLESYVQYSIIYP</sequence>
<dbReference type="SUPFAM" id="SSF49401">
    <property type="entry name" value="Bacterial adhesins"/>
    <property type="match status" value="1"/>
</dbReference>
<comment type="subcellular location">
    <subcellularLocation>
        <location evidence="1">Fimbrium</location>
    </subcellularLocation>
</comment>
<dbReference type="Gene3D" id="2.60.40.1090">
    <property type="entry name" value="Fimbrial-type adhesion domain"/>
    <property type="match status" value="1"/>
</dbReference>
<keyword evidence="3" id="KW-0732">Signal</keyword>
<dbReference type="OrthoDB" id="8640103at2"/>
<dbReference type="PANTHER" id="PTHR33420:SF3">
    <property type="entry name" value="FIMBRIAL SUBUNIT ELFA"/>
    <property type="match status" value="1"/>
</dbReference>
<accession>A0A261VFJ3</accession>
<evidence type="ECO:0000256" key="1">
    <source>
        <dbReference type="ARBA" id="ARBA00004561"/>
    </source>
</evidence>
<proteinExistence type="inferred from homology"/>
<dbReference type="PANTHER" id="PTHR33420">
    <property type="entry name" value="FIMBRIAL SUBUNIT ELFA-RELATED"/>
    <property type="match status" value="1"/>
</dbReference>
<dbReference type="InterPro" id="IPR036937">
    <property type="entry name" value="Adhesion_dom_fimbrial_sf"/>
</dbReference>
<gene>
    <name evidence="5" type="ORF">CAL22_19265</name>
</gene>
<reference evidence="6" key="1">
    <citation type="submission" date="2017-05" db="EMBL/GenBank/DDBJ databases">
        <title>Complete and WGS of Bordetella genogroups.</title>
        <authorList>
            <person name="Spilker T."/>
            <person name="Lipuma J."/>
        </authorList>
    </citation>
    <scope>NUCLEOTIDE SEQUENCE [LARGE SCALE GENOMIC DNA]</scope>
    <source>
        <strain evidence="6">AU6712</strain>
    </source>
</reference>
<comment type="caution">
    <text evidence="5">The sequence shown here is derived from an EMBL/GenBank/DDBJ whole genome shotgun (WGS) entry which is preliminary data.</text>
</comment>
<evidence type="ECO:0000256" key="4">
    <source>
        <dbReference type="ARBA" id="ARBA00023263"/>
    </source>
</evidence>